<dbReference type="RefSeq" id="WP_183769482.1">
    <property type="nucleotide sequence ID" value="NZ_JACIDK010000001.1"/>
</dbReference>
<proteinExistence type="inferred from homology"/>
<dbReference type="GO" id="GO:0015074">
    <property type="term" value="P:DNA integration"/>
    <property type="evidence" value="ECO:0007669"/>
    <property type="project" value="UniProtKB-KW"/>
</dbReference>
<evidence type="ECO:0000259" key="7">
    <source>
        <dbReference type="PROSITE" id="PS51900"/>
    </source>
</evidence>
<dbReference type="AlphaFoldDB" id="A0A839ZVS2"/>
<keyword evidence="3 5" id="KW-0238">DNA-binding</keyword>
<evidence type="ECO:0000256" key="3">
    <source>
        <dbReference type="ARBA" id="ARBA00023125"/>
    </source>
</evidence>
<comment type="caution">
    <text evidence="8">The sequence shown here is derived from an EMBL/GenBank/DDBJ whole genome shotgun (WGS) entry which is preliminary data.</text>
</comment>
<keyword evidence="4" id="KW-0233">DNA recombination</keyword>
<evidence type="ECO:0000256" key="1">
    <source>
        <dbReference type="ARBA" id="ARBA00008857"/>
    </source>
</evidence>
<dbReference type="InterPro" id="IPR010998">
    <property type="entry name" value="Integrase_recombinase_N"/>
</dbReference>
<dbReference type="Gene3D" id="1.10.443.10">
    <property type="entry name" value="Intergrase catalytic core"/>
    <property type="match status" value="1"/>
</dbReference>
<dbReference type="InterPro" id="IPR050090">
    <property type="entry name" value="Tyrosine_recombinase_XerCD"/>
</dbReference>
<keyword evidence="2" id="KW-0229">DNA integration</keyword>
<dbReference type="PANTHER" id="PTHR30349">
    <property type="entry name" value="PHAGE INTEGRASE-RELATED"/>
    <property type="match status" value="1"/>
</dbReference>
<organism evidence="8 9">
    <name type="scientific">Phenylobacterium haematophilum</name>
    <dbReference type="NCBI Taxonomy" id="98513"/>
    <lineage>
        <taxon>Bacteria</taxon>
        <taxon>Pseudomonadati</taxon>
        <taxon>Pseudomonadota</taxon>
        <taxon>Alphaproteobacteria</taxon>
        <taxon>Caulobacterales</taxon>
        <taxon>Caulobacteraceae</taxon>
        <taxon>Phenylobacterium</taxon>
    </lineage>
</organism>
<accession>A0A839ZVS2</accession>
<sequence length="339" mass="37774">MAVVQLKHVHVVTSKGRTYHYAWRGGPRLPGAPGSPEYVEAYAAAHRARKAPESHGKTVKALIVAFKASPEFEKLGEHTKRAYRTYLDLIEREFGDMPLAAIDDPDVAEEFYAWRDGMSDKPRTADYAVSTLKRLLAWGKKRRRFNKENHAEDIERLHSANKSDAIWTADDFTAFDKIASPELSWAVHLAAFTGLRQSDLIRLAWNHESDGAFGFLTSKRGKFVTIPITPACRALLDRIPKRGPVILTTERGKRPWTADGLRSSFGKTCKDAGVKRTFHDLRRTAATGLLSAGLDSAQVALLMGWSEDDVEAMKRKYVSRAAVVKAVLLKLERTSGGDN</sequence>
<dbReference type="GO" id="GO:0006310">
    <property type="term" value="P:DNA recombination"/>
    <property type="evidence" value="ECO:0007669"/>
    <property type="project" value="UniProtKB-KW"/>
</dbReference>
<gene>
    <name evidence="8" type="ORF">GGQ61_000168</name>
</gene>
<dbReference type="GO" id="GO:0003677">
    <property type="term" value="F:DNA binding"/>
    <property type="evidence" value="ECO:0007669"/>
    <property type="project" value="UniProtKB-UniRule"/>
</dbReference>
<reference evidence="8 9" key="1">
    <citation type="submission" date="2020-08" db="EMBL/GenBank/DDBJ databases">
        <title>Genomic Encyclopedia of Type Strains, Phase IV (KMG-IV): sequencing the most valuable type-strain genomes for metagenomic binning, comparative biology and taxonomic classification.</title>
        <authorList>
            <person name="Goeker M."/>
        </authorList>
    </citation>
    <scope>NUCLEOTIDE SEQUENCE [LARGE SCALE GENOMIC DNA]</scope>
    <source>
        <strain evidence="8 9">DSM 21793</strain>
    </source>
</reference>
<feature type="domain" description="Tyr recombinase" evidence="6">
    <location>
        <begin position="140"/>
        <end position="333"/>
    </location>
</feature>
<dbReference type="Gene3D" id="1.10.150.130">
    <property type="match status" value="1"/>
</dbReference>
<keyword evidence="9" id="KW-1185">Reference proteome</keyword>
<evidence type="ECO:0000313" key="9">
    <source>
        <dbReference type="Proteomes" id="UP000530564"/>
    </source>
</evidence>
<evidence type="ECO:0000259" key="6">
    <source>
        <dbReference type="PROSITE" id="PS51898"/>
    </source>
</evidence>
<dbReference type="SUPFAM" id="SSF56349">
    <property type="entry name" value="DNA breaking-rejoining enzymes"/>
    <property type="match status" value="1"/>
</dbReference>
<evidence type="ECO:0000256" key="4">
    <source>
        <dbReference type="ARBA" id="ARBA00023172"/>
    </source>
</evidence>
<name>A0A839ZVS2_9CAUL</name>
<dbReference type="Pfam" id="PF00589">
    <property type="entry name" value="Phage_integrase"/>
    <property type="match status" value="1"/>
</dbReference>
<evidence type="ECO:0000313" key="8">
    <source>
        <dbReference type="EMBL" id="MBB3889471.1"/>
    </source>
</evidence>
<evidence type="ECO:0000256" key="2">
    <source>
        <dbReference type="ARBA" id="ARBA00022908"/>
    </source>
</evidence>
<evidence type="ECO:0000256" key="5">
    <source>
        <dbReference type="PROSITE-ProRule" id="PRU01248"/>
    </source>
</evidence>
<dbReference type="PANTHER" id="PTHR30349:SF64">
    <property type="entry name" value="PROPHAGE INTEGRASE INTD-RELATED"/>
    <property type="match status" value="1"/>
</dbReference>
<dbReference type="EMBL" id="JACIDK010000001">
    <property type="protein sequence ID" value="MBB3889471.1"/>
    <property type="molecule type" value="Genomic_DNA"/>
</dbReference>
<feature type="domain" description="Core-binding (CB)" evidence="7">
    <location>
        <begin position="57"/>
        <end position="140"/>
    </location>
</feature>
<protein>
    <submittedName>
        <fullName evidence="8">Integrase</fullName>
    </submittedName>
</protein>
<dbReference type="PROSITE" id="PS51898">
    <property type="entry name" value="TYR_RECOMBINASE"/>
    <property type="match status" value="1"/>
</dbReference>
<dbReference type="InterPro" id="IPR011010">
    <property type="entry name" value="DNA_brk_join_enz"/>
</dbReference>
<dbReference type="InterPro" id="IPR002104">
    <property type="entry name" value="Integrase_catalytic"/>
</dbReference>
<dbReference type="InterPro" id="IPR013762">
    <property type="entry name" value="Integrase-like_cat_sf"/>
</dbReference>
<dbReference type="PROSITE" id="PS51900">
    <property type="entry name" value="CB"/>
    <property type="match status" value="1"/>
</dbReference>
<comment type="similarity">
    <text evidence="1">Belongs to the 'phage' integrase family.</text>
</comment>
<dbReference type="Proteomes" id="UP000530564">
    <property type="component" value="Unassembled WGS sequence"/>
</dbReference>
<dbReference type="InterPro" id="IPR044068">
    <property type="entry name" value="CB"/>
</dbReference>